<organism evidence="2 3">
    <name type="scientific">Dyadobacter jejuensis</name>
    <dbReference type="NCBI Taxonomy" id="1082580"/>
    <lineage>
        <taxon>Bacteria</taxon>
        <taxon>Pseudomonadati</taxon>
        <taxon>Bacteroidota</taxon>
        <taxon>Cytophagia</taxon>
        <taxon>Cytophagales</taxon>
        <taxon>Spirosomataceae</taxon>
        <taxon>Dyadobacter</taxon>
    </lineage>
</organism>
<feature type="domain" description="ThuA-like" evidence="1">
    <location>
        <begin position="95"/>
        <end position="281"/>
    </location>
</feature>
<gene>
    <name evidence="2" type="ORF">CLV98_10851</name>
</gene>
<dbReference type="AlphaFoldDB" id="A0A316AHL4"/>
<reference evidence="2 3" key="1">
    <citation type="submission" date="2018-03" db="EMBL/GenBank/DDBJ databases">
        <title>Genomic Encyclopedia of Archaeal and Bacterial Type Strains, Phase II (KMG-II): from individual species to whole genera.</title>
        <authorList>
            <person name="Goeker M."/>
        </authorList>
    </citation>
    <scope>NUCLEOTIDE SEQUENCE [LARGE SCALE GENOMIC DNA]</scope>
    <source>
        <strain evidence="2 3">DSM 100346</strain>
    </source>
</reference>
<proteinExistence type="predicted"/>
<keyword evidence="3" id="KW-1185">Reference proteome</keyword>
<dbReference type="EMBL" id="QGDT01000008">
    <property type="protein sequence ID" value="PWJ57131.1"/>
    <property type="molecule type" value="Genomic_DNA"/>
</dbReference>
<evidence type="ECO:0000313" key="2">
    <source>
        <dbReference type="EMBL" id="PWJ57131.1"/>
    </source>
</evidence>
<protein>
    <submittedName>
        <fullName evidence="2">Trehalose utilization protein</fullName>
    </submittedName>
</protein>
<accession>A0A316AHL4</accession>
<dbReference type="Pfam" id="PF06283">
    <property type="entry name" value="ThuA"/>
    <property type="match status" value="1"/>
</dbReference>
<dbReference type="InterPro" id="IPR029062">
    <property type="entry name" value="Class_I_gatase-like"/>
</dbReference>
<name>A0A316AHL4_9BACT</name>
<dbReference type="SUPFAM" id="SSF52317">
    <property type="entry name" value="Class I glutamine amidotransferase-like"/>
    <property type="match status" value="1"/>
</dbReference>
<evidence type="ECO:0000313" key="3">
    <source>
        <dbReference type="Proteomes" id="UP000245880"/>
    </source>
</evidence>
<evidence type="ECO:0000259" key="1">
    <source>
        <dbReference type="Pfam" id="PF06283"/>
    </source>
</evidence>
<dbReference type="Proteomes" id="UP000245880">
    <property type="component" value="Unassembled WGS sequence"/>
</dbReference>
<dbReference type="Gene3D" id="3.40.50.880">
    <property type="match status" value="1"/>
</dbReference>
<sequence>MEIKSLCTIPNDVVMKLYHKYWIIITLFISLPSFGFEGNDKSNKKEKPLVVFVTGDHEYSGENTLPIVAQELEKAYNIRAVVLKSSPNQNSEKNIPGLEILKEADLAVFYLRWRQLPADQLAMIEDYLKTGKPVMGFRTSTHAFNFPKGHTDERWNAFGEFALNAPPGWGGAHKHTHYGHESSTDVYLAPGQAKHPVLTGVNPSFHVRSWLYHVLPNYPKESSQVLLMGKAVDPNRAAVDNPIAWTGTNGYGARIFMTTMGHPEDFRVESFQRLVINAIHWELGLKVPKKWKGVMDIQVPYRGMVK</sequence>
<comment type="caution">
    <text evidence="2">The sequence shown here is derived from an EMBL/GenBank/DDBJ whole genome shotgun (WGS) entry which is preliminary data.</text>
</comment>
<dbReference type="InterPro" id="IPR029010">
    <property type="entry name" value="ThuA-like"/>
</dbReference>